<accession>N6TN80</accession>
<dbReference type="HOGENOM" id="CLU_1830167_0_0_1"/>
<feature type="non-terminal residue" evidence="2">
    <location>
        <position position="1"/>
    </location>
</feature>
<evidence type="ECO:0000256" key="1">
    <source>
        <dbReference type="SAM" id="MobiDB-lite"/>
    </source>
</evidence>
<dbReference type="AlphaFoldDB" id="N6TN80"/>
<gene>
    <name evidence="2" type="ORF">YQE_04112</name>
</gene>
<feature type="compositionally biased region" description="Pro residues" evidence="1">
    <location>
        <begin position="104"/>
        <end position="116"/>
    </location>
</feature>
<sequence length="141" mass="14816">LKVGCVAHDRSCKFQITSPFDYCQTTKLKLFKIVPNGFSTKMTSTNVFQGMHGNKNSSKVIKPPGGGHTDIFGAPDPPVKRDSGRNASSITEGTNAGVQSPTAPKAPVPQPQPQTQPQPKSEAPAAAGRVPPGGFSSGPFW</sequence>
<name>N6TN80_DENPD</name>
<evidence type="ECO:0000313" key="2">
    <source>
        <dbReference type="EMBL" id="ENN79468.1"/>
    </source>
</evidence>
<feature type="compositionally biased region" description="Polar residues" evidence="1">
    <location>
        <begin position="49"/>
        <end position="59"/>
    </location>
</feature>
<dbReference type="OMA" id="ANQKEEP"/>
<feature type="compositionally biased region" description="Polar residues" evidence="1">
    <location>
        <begin position="85"/>
        <end position="100"/>
    </location>
</feature>
<feature type="compositionally biased region" description="Low complexity" evidence="1">
    <location>
        <begin position="117"/>
        <end position="134"/>
    </location>
</feature>
<protein>
    <submittedName>
        <fullName evidence="2">Uncharacterized protein</fullName>
    </submittedName>
</protein>
<dbReference type="EMBL" id="KB740694">
    <property type="protein sequence ID" value="ENN79468.1"/>
    <property type="molecule type" value="Genomic_DNA"/>
</dbReference>
<organism evidence="2">
    <name type="scientific">Dendroctonus ponderosae</name>
    <name type="common">Mountain pine beetle</name>
    <dbReference type="NCBI Taxonomy" id="77166"/>
    <lineage>
        <taxon>Eukaryota</taxon>
        <taxon>Metazoa</taxon>
        <taxon>Ecdysozoa</taxon>
        <taxon>Arthropoda</taxon>
        <taxon>Hexapoda</taxon>
        <taxon>Insecta</taxon>
        <taxon>Pterygota</taxon>
        <taxon>Neoptera</taxon>
        <taxon>Endopterygota</taxon>
        <taxon>Coleoptera</taxon>
        <taxon>Polyphaga</taxon>
        <taxon>Cucujiformia</taxon>
        <taxon>Curculionidae</taxon>
        <taxon>Scolytinae</taxon>
        <taxon>Dendroctonus</taxon>
    </lineage>
</organism>
<feature type="region of interest" description="Disordered" evidence="1">
    <location>
        <begin position="49"/>
        <end position="141"/>
    </location>
</feature>
<reference evidence="2" key="1">
    <citation type="journal article" date="2013" name="Genome Biol.">
        <title>Draft genome of the mountain pine beetle, Dendroctonus ponderosae Hopkins, a major forest pest.</title>
        <authorList>
            <person name="Keeling C.I."/>
            <person name="Yuen M.M."/>
            <person name="Liao N.Y."/>
            <person name="Docking T.R."/>
            <person name="Chan S.K."/>
            <person name="Taylor G.A."/>
            <person name="Palmquist D.L."/>
            <person name="Jackman S.D."/>
            <person name="Nguyen A."/>
            <person name="Li M."/>
            <person name="Henderson H."/>
            <person name="Janes J.K."/>
            <person name="Zhao Y."/>
            <person name="Pandoh P."/>
            <person name="Moore R."/>
            <person name="Sperling F.A."/>
            <person name="Huber D.P."/>
            <person name="Birol I."/>
            <person name="Jones S.J."/>
            <person name="Bohlmann J."/>
        </authorList>
    </citation>
    <scope>NUCLEOTIDE SEQUENCE</scope>
</reference>
<proteinExistence type="predicted"/>